<evidence type="ECO:0000256" key="4">
    <source>
        <dbReference type="PROSITE-ProRule" id="PRU00175"/>
    </source>
</evidence>
<dbReference type="GO" id="GO:0008270">
    <property type="term" value="F:zinc ion binding"/>
    <property type="evidence" value="ECO:0007669"/>
    <property type="project" value="UniProtKB-KW"/>
</dbReference>
<protein>
    <submittedName>
        <fullName evidence="6">C3HC4-type RING zinc finger protein</fullName>
    </submittedName>
</protein>
<evidence type="ECO:0000259" key="5">
    <source>
        <dbReference type="PROSITE" id="PS50089"/>
    </source>
</evidence>
<dbReference type="PaxDb" id="3880-AES81348"/>
<proteinExistence type="predicted"/>
<dbReference type="HOGENOM" id="CLU_1654787_0_0_1"/>
<dbReference type="Pfam" id="PF13920">
    <property type="entry name" value="zf-C3HC4_3"/>
    <property type="match status" value="1"/>
</dbReference>
<dbReference type="AlphaFoldDB" id="G7KTH0"/>
<keyword evidence="1" id="KW-0479">Metal-binding</keyword>
<reference evidence="7" key="3">
    <citation type="submission" date="2015-04" db="UniProtKB">
        <authorList>
            <consortium name="EnsemblPlants"/>
        </authorList>
    </citation>
    <scope>IDENTIFICATION</scope>
    <source>
        <strain evidence="7">cv. Jemalong A17</strain>
    </source>
</reference>
<dbReference type="EMBL" id="CM001223">
    <property type="protein sequence ID" value="AES81348.1"/>
    <property type="molecule type" value="Genomic_DNA"/>
</dbReference>
<evidence type="ECO:0000256" key="1">
    <source>
        <dbReference type="ARBA" id="ARBA00022723"/>
    </source>
</evidence>
<dbReference type="SUPFAM" id="SSF57850">
    <property type="entry name" value="RING/U-box"/>
    <property type="match status" value="1"/>
</dbReference>
<evidence type="ECO:0000313" key="6">
    <source>
        <dbReference type="EMBL" id="AES81348.1"/>
    </source>
</evidence>
<dbReference type="SMART" id="SM00184">
    <property type="entry name" value="RING"/>
    <property type="match status" value="1"/>
</dbReference>
<sequence length="160" mass="18477">MMHISLNFMILSDLSEGSTQLMRLTSTHPSYVNSYDLPNFDDEKHTRKLYIRKGEEETCSVCNDKVVDSNLQCNHLFCYDCAYKTWMMSTRMCPSCRLYLPNTFNEINCLFEKLKGVIKDAVFLKAQRPCANILILSSCIRSLRSVKWALNGYATFLSDL</sequence>
<dbReference type="Proteomes" id="UP000002051">
    <property type="component" value="Unassembled WGS sequence"/>
</dbReference>
<evidence type="ECO:0000313" key="7">
    <source>
        <dbReference type="EnsemblPlants" id="AES81348"/>
    </source>
</evidence>
<keyword evidence="3" id="KW-0862">Zinc</keyword>
<gene>
    <name evidence="6" type="ordered locus">MTR_7g091300</name>
</gene>
<feature type="domain" description="RING-type" evidence="5">
    <location>
        <begin position="59"/>
        <end position="97"/>
    </location>
</feature>
<dbReference type="InterPro" id="IPR017907">
    <property type="entry name" value="Znf_RING_CS"/>
</dbReference>
<reference evidence="6 8" key="1">
    <citation type="journal article" date="2011" name="Nature">
        <title>The Medicago genome provides insight into the evolution of rhizobial symbioses.</title>
        <authorList>
            <person name="Young N.D."/>
            <person name="Debelle F."/>
            <person name="Oldroyd G.E."/>
            <person name="Geurts R."/>
            <person name="Cannon S.B."/>
            <person name="Udvardi M.K."/>
            <person name="Benedito V.A."/>
            <person name="Mayer K.F."/>
            <person name="Gouzy J."/>
            <person name="Schoof H."/>
            <person name="Van de Peer Y."/>
            <person name="Proost S."/>
            <person name="Cook D.R."/>
            <person name="Meyers B.C."/>
            <person name="Spannagl M."/>
            <person name="Cheung F."/>
            <person name="De Mita S."/>
            <person name="Krishnakumar V."/>
            <person name="Gundlach H."/>
            <person name="Zhou S."/>
            <person name="Mudge J."/>
            <person name="Bharti A.K."/>
            <person name="Murray J.D."/>
            <person name="Naoumkina M.A."/>
            <person name="Rosen B."/>
            <person name="Silverstein K.A."/>
            <person name="Tang H."/>
            <person name="Rombauts S."/>
            <person name="Zhao P.X."/>
            <person name="Zhou P."/>
            <person name="Barbe V."/>
            <person name="Bardou P."/>
            <person name="Bechner M."/>
            <person name="Bellec A."/>
            <person name="Berger A."/>
            <person name="Berges H."/>
            <person name="Bidwell S."/>
            <person name="Bisseling T."/>
            <person name="Choisne N."/>
            <person name="Couloux A."/>
            <person name="Denny R."/>
            <person name="Deshpande S."/>
            <person name="Dai X."/>
            <person name="Doyle J.J."/>
            <person name="Dudez A.M."/>
            <person name="Farmer A.D."/>
            <person name="Fouteau S."/>
            <person name="Franken C."/>
            <person name="Gibelin C."/>
            <person name="Gish J."/>
            <person name="Goldstein S."/>
            <person name="Gonzalez A.J."/>
            <person name="Green P.J."/>
            <person name="Hallab A."/>
            <person name="Hartog M."/>
            <person name="Hua A."/>
            <person name="Humphray S.J."/>
            <person name="Jeong D.H."/>
            <person name="Jing Y."/>
            <person name="Jocker A."/>
            <person name="Kenton S.M."/>
            <person name="Kim D.J."/>
            <person name="Klee K."/>
            <person name="Lai H."/>
            <person name="Lang C."/>
            <person name="Lin S."/>
            <person name="Macmil S.L."/>
            <person name="Magdelenat G."/>
            <person name="Matthews L."/>
            <person name="McCorrison J."/>
            <person name="Monaghan E.L."/>
            <person name="Mun J.H."/>
            <person name="Najar F.Z."/>
            <person name="Nicholson C."/>
            <person name="Noirot C."/>
            <person name="O'Bleness M."/>
            <person name="Paule C.R."/>
            <person name="Poulain J."/>
            <person name="Prion F."/>
            <person name="Qin B."/>
            <person name="Qu C."/>
            <person name="Retzel E.F."/>
            <person name="Riddle C."/>
            <person name="Sallet E."/>
            <person name="Samain S."/>
            <person name="Samson N."/>
            <person name="Sanders I."/>
            <person name="Saurat O."/>
            <person name="Scarpelli C."/>
            <person name="Schiex T."/>
            <person name="Segurens B."/>
            <person name="Severin A.J."/>
            <person name="Sherrier D.J."/>
            <person name="Shi R."/>
            <person name="Sims S."/>
            <person name="Singer S.R."/>
            <person name="Sinharoy S."/>
            <person name="Sterck L."/>
            <person name="Viollet A."/>
            <person name="Wang B.B."/>
            <person name="Wang K."/>
            <person name="Wang M."/>
            <person name="Wang X."/>
            <person name="Warfsmann J."/>
            <person name="Weissenbach J."/>
            <person name="White D.D."/>
            <person name="White J.D."/>
            <person name="Wiley G.B."/>
            <person name="Wincker P."/>
            <person name="Xing Y."/>
            <person name="Yang L."/>
            <person name="Yao Z."/>
            <person name="Ying F."/>
            <person name="Zhai J."/>
            <person name="Zhou L."/>
            <person name="Zuber A."/>
            <person name="Denarie J."/>
            <person name="Dixon R.A."/>
            <person name="May G.D."/>
            <person name="Schwartz D.C."/>
            <person name="Rogers J."/>
            <person name="Quetier F."/>
            <person name="Town C.D."/>
            <person name="Roe B.A."/>
        </authorList>
    </citation>
    <scope>NUCLEOTIDE SEQUENCE [LARGE SCALE GENOMIC DNA]</scope>
    <source>
        <strain evidence="6">A17</strain>
        <strain evidence="7 8">cv. Jemalong A17</strain>
    </source>
</reference>
<accession>G7KTH0</accession>
<evidence type="ECO:0000313" key="8">
    <source>
        <dbReference type="Proteomes" id="UP000002051"/>
    </source>
</evidence>
<dbReference type="PROSITE" id="PS50089">
    <property type="entry name" value="ZF_RING_2"/>
    <property type="match status" value="1"/>
</dbReference>
<organism evidence="6 8">
    <name type="scientific">Medicago truncatula</name>
    <name type="common">Barrel medic</name>
    <name type="synonym">Medicago tribuloides</name>
    <dbReference type="NCBI Taxonomy" id="3880"/>
    <lineage>
        <taxon>Eukaryota</taxon>
        <taxon>Viridiplantae</taxon>
        <taxon>Streptophyta</taxon>
        <taxon>Embryophyta</taxon>
        <taxon>Tracheophyta</taxon>
        <taxon>Spermatophyta</taxon>
        <taxon>Magnoliopsida</taxon>
        <taxon>eudicotyledons</taxon>
        <taxon>Gunneridae</taxon>
        <taxon>Pentapetalae</taxon>
        <taxon>rosids</taxon>
        <taxon>fabids</taxon>
        <taxon>Fabales</taxon>
        <taxon>Fabaceae</taxon>
        <taxon>Papilionoideae</taxon>
        <taxon>50 kb inversion clade</taxon>
        <taxon>NPAAA clade</taxon>
        <taxon>Hologalegina</taxon>
        <taxon>IRL clade</taxon>
        <taxon>Trifolieae</taxon>
        <taxon>Medicago</taxon>
    </lineage>
</organism>
<dbReference type="EnsemblPlants" id="AES81348">
    <property type="protein sequence ID" value="AES81348"/>
    <property type="gene ID" value="MTR_7g091300"/>
</dbReference>
<evidence type="ECO:0000256" key="2">
    <source>
        <dbReference type="ARBA" id="ARBA00022771"/>
    </source>
</evidence>
<evidence type="ECO:0000256" key="3">
    <source>
        <dbReference type="ARBA" id="ARBA00022833"/>
    </source>
</evidence>
<keyword evidence="2 4" id="KW-0863">Zinc-finger</keyword>
<dbReference type="InterPro" id="IPR013083">
    <property type="entry name" value="Znf_RING/FYVE/PHD"/>
</dbReference>
<dbReference type="Gene3D" id="3.30.40.10">
    <property type="entry name" value="Zinc/RING finger domain, C3HC4 (zinc finger)"/>
    <property type="match status" value="1"/>
</dbReference>
<reference evidence="6 8" key="2">
    <citation type="journal article" date="2014" name="BMC Genomics">
        <title>An improved genome release (version Mt4.0) for the model legume Medicago truncatula.</title>
        <authorList>
            <person name="Tang H."/>
            <person name="Krishnakumar V."/>
            <person name="Bidwell S."/>
            <person name="Rosen B."/>
            <person name="Chan A."/>
            <person name="Zhou S."/>
            <person name="Gentzbittel L."/>
            <person name="Childs K.L."/>
            <person name="Yandell M."/>
            <person name="Gundlach H."/>
            <person name="Mayer K.F."/>
            <person name="Schwartz D.C."/>
            <person name="Town C.D."/>
        </authorList>
    </citation>
    <scope>GENOME REANNOTATION</scope>
    <source>
        <strain evidence="7 8">cv. Jemalong A17</strain>
    </source>
</reference>
<keyword evidence="8" id="KW-1185">Reference proteome</keyword>
<dbReference type="PROSITE" id="PS00518">
    <property type="entry name" value="ZF_RING_1"/>
    <property type="match status" value="1"/>
</dbReference>
<name>G7KTH0_MEDTR</name>
<dbReference type="InterPro" id="IPR001841">
    <property type="entry name" value="Znf_RING"/>
</dbReference>